<dbReference type="STRING" id="88036.D8S9X4"/>
<dbReference type="PANTHER" id="PTHR31561">
    <property type="entry name" value="3-KETOACYL-COA SYNTHASE"/>
    <property type="match status" value="1"/>
</dbReference>
<keyword evidence="2" id="KW-0732">Signal</keyword>
<dbReference type="AlphaFoldDB" id="D8S9X4"/>
<dbReference type="InterPro" id="IPR013601">
    <property type="entry name" value="FAE1_typ3_polyketide_synth"/>
</dbReference>
<dbReference type="InterPro" id="IPR012392">
    <property type="entry name" value="3-ktacl-CoA_syn"/>
</dbReference>
<dbReference type="CDD" id="cd00831">
    <property type="entry name" value="CHS_like"/>
    <property type="match status" value="1"/>
</dbReference>
<proteinExistence type="predicted"/>
<evidence type="ECO:0000256" key="1">
    <source>
        <dbReference type="ARBA" id="ARBA00023315"/>
    </source>
</evidence>
<gene>
    <name evidence="5" type="ORF">SELMODRAFT_53281</name>
</gene>
<evidence type="ECO:0000259" key="3">
    <source>
        <dbReference type="Pfam" id="PF02797"/>
    </source>
</evidence>
<dbReference type="PIRSF" id="PIRSF036417">
    <property type="entry name" value="3-ktacl-CoA_syn"/>
    <property type="match status" value="1"/>
</dbReference>
<dbReference type="Pfam" id="PF02797">
    <property type="entry name" value="Chal_sti_synt_C"/>
    <property type="match status" value="1"/>
</dbReference>
<dbReference type="HOGENOM" id="CLU_013238_2_1_1"/>
<sequence length="434" mass="47973">ATIFSLGWIAALWLLVTRKKKRTGVYIVDFACYKPDDKLKCSAELSEWFAKRLGVYTEKTMEFFKKVYLKSGVGDETYAPPAMFHHPNADLSWKQARAEAELVIFGAVDELLAKTGIKSKDIGILVVNSSCFNPTPSLSSMIVNHYKMGTDIRSFNLGGMGCSAGIIAIDLAKDLLGMHPNTYALVVSTENITHNLYLGNNRPMLVTNCLFRVGGAAILLSNHPCHSPGGAAAGKYELLHTVRIHNGGDDKAYGCITQEADSDGVLGITLTKHIMVAAADALKKNLTKLGPLVLPIGEQLHFAANVIARSVFKLDRKPYIPDFKLAFDHFLLHAGGRAVVDELEKSLRLGEEKMEACRMTLHRFGNTSSSCVWYELAYLEAKGRVRYGDRLWQLGVGSGFKCNSAVWRAIRDIDRPKSMNPWLDCIDEYPLEVP</sequence>
<keyword evidence="6" id="KW-1185">Reference proteome</keyword>
<dbReference type="Proteomes" id="UP000001514">
    <property type="component" value="Unassembled WGS sequence"/>
</dbReference>
<dbReference type="KEGG" id="smo:SELMODRAFT_53281"/>
<evidence type="ECO:0000256" key="2">
    <source>
        <dbReference type="SAM" id="SignalP"/>
    </source>
</evidence>
<organism evidence="6">
    <name type="scientific">Selaginella moellendorffii</name>
    <name type="common">Spikemoss</name>
    <dbReference type="NCBI Taxonomy" id="88036"/>
    <lineage>
        <taxon>Eukaryota</taxon>
        <taxon>Viridiplantae</taxon>
        <taxon>Streptophyta</taxon>
        <taxon>Embryophyta</taxon>
        <taxon>Tracheophyta</taxon>
        <taxon>Lycopodiopsida</taxon>
        <taxon>Selaginellales</taxon>
        <taxon>Selaginellaceae</taxon>
        <taxon>Selaginella</taxon>
    </lineage>
</organism>
<evidence type="ECO:0000313" key="5">
    <source>
        <dbReference type="EMBL" id="EFJ19027.1"/>
    </source>
</evidence>
<feature type="non-terminal residue" evidence="5">
    <location>
        <position position="1"/>
    </location>
</feature>
<dbReference type="GO" id="GO:0006633">
    <property type="term" value="P:fatty acid biosynthetic process"/>
    <property type="evidence" value="ECO:0007669"/>
    <property type="project" value="InterPro"/>
</dbReference>
<keyword evidence="1" id="KW-0808">Transferase</keyword>
<feature type="domain" description="FAE" evidence="4">
    <location>
        <begin position="19"/>
        <end position="310"/>
    </location>
</feature>
<dbReference type="EMBL" id="GL377608">
    <property type="protein sequence ID" value="EFJ19027.1"/>
    <property type="molecule type" value="Genomic_DNA"/>
</dbReference>
<dbReference type="GO" id="GO:0016020">
    <property type="term" value="C:membrane"/>
    <property type="evidence" value="ECO:0007669"/>
    <property type="project" value="InterPro"/>
</dbReference>
<protein>
    <recommendedName>
        <fullName evidence="7">Very-long-chain 3-oxoacyl-CoA synthase</fullName>
    </recommendedName>
</protein>
<dbReference type="OrthoDB" id="329835at2759"/>
<dbReference type="Gene3D" id="3.40.47.10">
    <property type="match status" value="1"/>
</dbReference>
<dbReference type="OMA" id="PAHQKIN"/>
<evidence type="ECO:0000313" key="6">
    <source>
        <dbReference type="Proteomes" id="UP000001514"/>
    </source>
</evidence>
<dbReference type="eggNOG" id="ENOG502QPKZ">
    <property type="taxonomic scope" value="Eukaryota"/>
</dbReference>
<feature type="non-terminal residue" evidence="5">
    <location>
        <position position="434"/>
    </location>
</feature>
<dbReference type="InParanoid" id="D8S9X4"/>
<feature type="chain" id="PRO_5003122541" description="Very-long-chain 3-oxoacyl-CoA synthase" evidence="2">
    <location>
        <begin position="19"/>
        <end position="434"/>
    </location>
</feature>
<name>D8S9X4_SELML</name>
<dbReference type="InterPro" id="IPR016039">
    <property type="entry name" value="Thiolase-like"/>
</dbReference>
<accession>D8S9X4</accession>
<evidence type="ECO:0008006" key="7">
    <source>
        <dbReference type="Google" id="ProtNLM"/>
    </source>
</evidence>
<dbReference type="Gramene" id="EFJ19027">
    <property type="protein sequence ID" value="EFJ19027"/>
    <property type="gene ID" value="SELMODRAFT_53281"/>
</dbReference>
<feature type="signal peptide" evidence="2">
    <location>
        <begin position="1"/>
        <end position="18"/>
    </location>
</feature>
<feature type="domain" description="Chalcone/stilbene synthase C-terminal" evidence="3">
    <location>
        <begin position="330"/>
        <end position="382"/>
    </location>
</feature>
<dbReference type="InterPro" id="IPR012328">
    <property type="entry name" value="Chalcone/stilbene_synt_C"/>
</dbReference>
<dbReference type="Pfam" id="PF08392">
    <property type="entry name" value="FAE1_CUT1_RppA"/>
    <property type="match status" value="1"/>
</dbReference>
<keyword evidence="1" id="KW-0012">Acyltransferase</keyword>
<dbReference type="SUPFAM" id="SSF53901">
    <property type="entry name" value="Thiolase-like"/>
    <property type="match status" value="2"/>
</dbReference>
<dbReference type="GO" id="GO:0016747">
    <property type="term" value="F:acyltransferase activity, transferring groups other than amino-acyl groups"/>
    <property type="evidence" value="ECO:0007669"/>
    <property type="project" value="InterPro"/>
</dbReference>
<evidence type="ECO:0000259" key="4">
    <source>
        <dbReference type="Pfam" id="PF08392"/>
    </source>
</evidence>
<reference evidence="5 6" key="1">
    <citation type="journal article" date="2011" name="Science">
        <title>The Selaginella genome identifies genetic changes associated with the evolution of vascular plants.</title>
        <authorList>
            <person name="Banks J.A."/>
            <person name="Nishiyama T."/>
            <person name="Hasebe M."/>
            <person name="Bowman J.L."/>
            <person name="Gribskov M."/>
            <person name="dePamphilis C."/>
            <person name="Albert V.A."/>
            <person name="Aono N."/>
            <person name="Aoyama T."/>
            <person name="Ambrose B.A."/>
            <person name="Ashton N.W."/>
            <person name="Axtell M.J."/>
            <person name="Barker E."/>
            <person name="Barker M.S."/>
            <person name="Bennetzen J.L."/>
            <person name="Bonawitz N.D."/>
            <person name="Chapple C."/>
            <person name="Cheng C."/>
            <person name="Correa L.G."/>
            <person name="Dacre M."/>
            <person name="DeBarry J."/>
            <person name="Dreyer I."/>
            <person name="Elias M."/>
            <person name="Engstrom E.M."/>
            <person name="Estelle M."/>
            <person name="Feng L."/>
            <person name="Finet C."/>
            <person name="Floyd S.K."/>
            <person name="Frommer W.B."/>
            <person name="Fujita T."/>
            <person name="Gramzow L."/>
            <person name="Gutensohn M."/>
            <person name="Harholt J."/>
            <person name="Hattori M."/>
            <person name="Heyl A."/>
            <person name="Hirai T."/>
            <person name="Hiwatashi Y."/>
            <person name="Ishikawa M."/>
            <person name="Iwata M."/>
            <person name="Karol K.G."/>
            <person name="Koehler B."/>
            <person name="Kolukisaoglu U."/>
            <person name="Kubo M."/>
            <person name="Kurata T."/>
            <person name="Lalonde S."/>
            <person name="Li K."/>
            <person name="Li Y."/>
            <person name="Litt A."/>
            <person name="Lyons E."/>
            <person name="Manning G."/>
            <person name="Maruyama T."/>
            <person name="Michael T.P."/>
            <person name="Mikami K."/>
            <person name="Miyazaki S."/>
            <person name="Morinaga S."/>
            <person name="Murata T."/>
            <person name="Mueller-Roeber B."/>
            <person name="Nelson D.R."/>
            <person name="Obara M."/>
            <person name="Oguri Y."/>
            <person name="Olmstead R.G."/>
            <person name="Onodera N."/>
            <person name="Petersen B.L."/>
            <person name="Pils B."/>
            <person name="Prigge M."/>
            <person name="Rensing S.A."/>
            <person name="Riano-Pachon D.M."/>
            <person name="Roberts A.W."/>
            <person name="Sato Y."/>
            <person name="Scheller H.V."/>
            <person name="Schulz B."/>
            <person name="Schulz C."/>
            <person name="Shakirov E.V."/>
            <person name="Shibagaki N."/>
            <person name="Shinohara N."/>
            <person name="Shippen D.E."/>
            <person name="Soerensen I."/>
            <person name="Sotooka R."/>
            <person name="Sugimoto N."/>
            <person name="Sugita M."/>
            <person name="Sumikawa N."/>
            <person name="Tanurdzic M."/>
            <person name="Theissen G."/>
            <person name="Ulvskov P."/>
            <person name="Wakazuki S."/>
            <person name="Weng J.K."/>
            <person name="Willats W.W."/>
            <person name="Wipf D."/>
            <person name="Wolf P.G."/>
            <person name="Yang L."/>
            <person name="Zimmer A.D."/>
            <person name="Zhu Q."/>
            <person name="Mitros T."/>
            <person name="Hellsten U."/>
            <person name="Loque D."/>
            <person name="Otillar R."/>
            <person name="Salamov A."/>
            <person name="Schmutz J."/>
            <person name="Shapiro H."/>
            <person name="Lindquist E."/>
            <person name="Lucas S."/>
            <person name="Rokhsar D."/>
            <person name="Grigoriev I.V."/>
        </authorList>
    </citation>
    <scope>NUCLEOTIDE SEQUENCE [LARGE SCALE GENOMIC DNA]</scope>
</reference>